<accession>A0ABU2M9V5</accession>
<keyword evidence="2" id="KW-0812">Transmembrane</keyword>
<feature type="region of interest" description="Disordered" evidence="1">
    <location>
        <begin position="705"/>
        <end position="729"/>
    </location>
</feature>
<name>A0ABU2M9V5_9ACTN</name>
<dbReference type="Proteomes" id="UP001183390">
    <property type="component" value="Unassembled WGS sequence"/>
</dbReference>
<dbReference type="InterPro" id="IPR027417">
    <property type="entry name" value="P-loop_NTPase"/>
</dbReference>
<dbReference type="PROSITE" id="PS50837">
    <property type="entry name" value="NACHT"/>
    <property type="match status" value="1"/>
</dbReference>
<dbReference type="SUPFAM" id="SSF52540">
    <property type="entry name" value="P-loop containing nucleoside triphosphate hydrolases"/>
    <property type="match status" value="1"/>
</dbReference>
<feature type="transmembrane region" description="Helical" evidence="2">
    <location>
        <begin position="445"/>
        <end position="472"/>
    </location>
</feature>
<keyword evidence="2" id="KW-0472">Membrane</keyword>
<protein>
    <submittedName>
        <fullName evidence="4">NACHT domain-containing protein</fullName>
    </submittedName>
</protein>
<feature type="transmembrane region" description="Helical" evidence="2">
    <location>
        <begin position="551"/>
        <end position="572"/>
    </location>
</feature>
<feature type="transmembrane region" description="Helical" evidence="2">
    <location>
        <begin position="7"/>
        <end position="27"/>
    </location>
</feature>
<feature type="domain" description="NACHT" evidence="3">
    <location>
        <begin position="132"/>
        <end position="258"/>
    </location>
</feature>
<dbReference type="InterPro" id="IPR007111">
    <property type="entry name" value="NACHT_NTPase"/>
</dbReference>
<organism evidence="4 5">
    <name type="scientific">Nocardiopsis lambiniae</name>
    <dbReference type="NCBI Taxonomy" id="3075539"/>
    <lineage>
        <taxon>Bacteria</taxon>
        <taxon>Bacillati</taxon>
        <taxon>Actinomycetota</taxon>
        <taxon>Actinomycetes</taxon>
        <taxon>Streptosporangiales</taxon>
        <taxon>Nocardiopsidaceae</taxon>
        <taxon>Nocardiopsis</taxon>
    </lineage>
</organism>
<gene>
    <name evidence="4" type="ORF">RM479_13170</name>
</gene>
<feature type="transmembrane region" description="Helical" evidence="2">
    <location>
        <begin position="523"/>
        <end position="545"/>
    </location>
</feature>
<evidence type="ECO:0000256" key="2">
    <source>
        <dbReference type="SAM" id="Phobius"/>
    </source>
</evidence>
<dbReference type="Gene3D" id="3.40.50.300">
    <property type="entry name" value="P-loop containing nucleotide triphosphate hydrolases"/>
    <property type="match status" value="1"/>
</dbReference>
<keyword evidence="2" id="KW-1133">Transmembrane helix</keyword>
<dbReference type="EMBL" id="JAVREP010000007">
    <property type="protein sequence ID" value="MDT0329365.1"/>
    <property type="molecule type" value="Genomic_DNA"/>
</dbReference>
<feature type="transmembrane region" description="Helical" evidence="2">
    <location>
        <begin position="33"/>
        <end position="51"/>
    </location>
</feature>
<feature type="transmembrane region" description="Helical" evidence="2">
    <location>
        <begin position="643"/>
        <end position="664"/>
    </location>
</feature>
<sequence>MVSFPRLARTTGLAVINVIISATVNLITNNMTWTLFTLLVGAVIIAIMMEAPNWFQRTSPSTEEQIERVRTYLARSAQSEWRAQLSLRGVDARGVIHSRWIFRSPPTAPIDITLDEEGIRRLGELVTEGQTRTVIVNGGPGMGKTTLAGLLVHQVASKAQEHTQVPVPVFLPLSSWDMSRHPGVEAWIRHYLERLYPVLTSGEYGTDPIAPLIERGGILPVFDGLDEVFEQKQKDIVEMFEVYLSYAPDRRLIVTGRTQQVRAAMRTARHSSELRAAAVLAPRELRPTDIRDYITGLLNPPGTAPLSRAVPPAWQEVLGRFDDRNDGLTMALATPVDLWILRATYLETERDPGDLISLAIEHEGEGPVSAREAVTHHLLDQLVPMLSGTARRQAQRGDPGGSASSSFGNWPVEKAETWLGYLADYLRQKDLTDYEWRRLRDAPPAWAVSVVLAIAFSIGLGGVAWVGAVLALGSDRPWLWGTALGFLGGVCALLSSGFRKGPEPAYSERGGGLPRALRSSARFIGRVGLVVLVLVMTGAYVQGMLGSGDPLLGGIGFGLLGGIASGTTVFILQWTKPHFALDRAPSPQVDLRVYRQKFLRNLGLGMLFGALGGSGVDVLFSFFPGLESSTWLSVVSGALGGAMIGLVAPNPWLGYCIGLTALVVSRRMPLRLSRFLEDAHRAGLLRQVGVVYQFRHERLRDHLASQGHYPGTRHDRTDLTPSFGGRAAP</sequence>
<evidence type="ECO:0000256" key="1">
    <source>
        <dbReference type="SAM" id="MobiDB-lite"/>
    </source>
</evidence>
<feature type="transmembrane region" description="Helical" evidence="2">
    <location>
        <begin position="602"/>
        <end position="623"/>
    </location>
</feature>
<dbReference type="RefSeq" id="WP_311512012.1">
    <property type="nucleotide sequence ID" value="NZ_JAVREP010000007.1"/>
</dbReference>
<keyword evidence="5" id="KW-1185">Reference proteome</keyword>
<dbReference type="Pfam" id="PF05729">
    <property type="entry name" value="NACHT"/>
    <property type="match status" value="1"/>
</dbReference>
<comment type="caution">
    <text evidence="4">The sequence shown here is derived from an EMBL/GenBank/DDBJ whole genome shotgun (WGS) entry which is preliminary data.</text>
</comment>
<reference evidence="5" key="1">
    <citation type="submission" date="2023-07" db="EMBL/GenBank/DDBJ databases">
        <title>30 novel species of actinomycetes from the DSMZ collection.</title>
        <authorList>
            <person name="Nouioui I."/>
        </authorList>
    </citation>
    <scope>NUCLEOTIDE SEQUENCE [LARGE SCALE GENOMIC DNA]</scope>
    <source>
        <strain evidence="5">DSM 44743</strain>
    </source>
</reference>
<feature type="transmembrane region" description="Helical" evidence="2">
    <location>
        <begin position="478"/>
        <end position="498"/>
    </location>
</feature>
<evidence type="ECO:0000313" key="5">
    <source>
        <dbReference type="Proteomes" id="UP001183390"/>
    </source>
</evidence>
<evidence type="ECO:0000313" key="4">
    <source>
        <dbReference type="EMBL" id="MDT0329365.1"/>
    </source>
</evidence>
<evidence type="ECO:0000259" key="3">
    <source>
        <dbReference type="PROSITE" id="PS50837"/>
    </source>
</evidence>
<proteinExistence type="predicted"/>